<keyword evidence="3" id="KW-1185">Reference proteome</keyword>
<protein>
    <submittedName>
        <fullName evidence="2">Uncharacterized protein</fullName>
    </submittedName>
</protein>
<sequence>MLETILMSPFQGSSTRQQNYQQSDQSSAPFYEFWTLNQNTDFTDF</sequence>
<gene>
    <name evidence="2" type="ORF">MC7420_7866</name>
</gene>
<feature type="region of interest" description="Disordered" evidence="1">
    <location>
        <begin position="1"/>
        <end position="25"/>
    </location>
</feature>
<accession>B4VIM6</accession>
<name>B4VIM6_9CYAN</name>
<dbReference type="Proteomes" id="UP000003835">
    <property type="component" value="Unassembled WGS sequence"/>
</dbReference>
<reference evidence="2 3" key="1">
    <citation type="submission" date="2008-07" db="EMBL/GenBank/DDBJ databases">
        <authorList>
            <person name="Tandeau de Marsac N."/>
            <person name="Ferriera S."/>
            <person name="Johnson J."/>
            <person name="Kravitz S."/>
            <person name="Beeson K."/>
            <person name="Sutton G."/>
            <person name="Rogers Y.-H."/>
            <person name="Friedman R."/>
            <person name="Frazier M."/>
            <person name="Venter J.C."/>
        </authorList>
    </citation>
    <scope>NUCLEOTIDE SEQUENCE [LARGE SCALE GENOMIC DNA]</scope>
    <source>
        <strain evidence="2 3">PCC 7420</strain>
    </source>
</reference>
<organism evidence="2 3">
    <name type="scientific">Coleofasciculus chthonoplastes PCC 7420</name>
    <dbReference type="NCBI Taxonomy" id="118168"/>
    <lineage>
        <taxon>Bacteria</taxon>
        <taxon>Bacillati</taxon>
        <taxon>Cyanobacteriota</taxon>
        <taxon>Cyanophyceae</taxon>
        <taxon>Coleofasciculales</taxon>
        <taxon>Coleofasciculaceae</taxon>
        <taxon>Coleofasciculus</taxon>
    </lineage>
</organism>
<evidence type="ECO:0000256" key="1">
    <source>
        <dbReference type="SAM" id="MobiDB-lite"/>
    </source>
</evidence>
<evidence type="ECO:0000313" key="3">
    <source>
        <dbReference type="Proteomes" id="UP000003835"/>
    </source>
</evidence>
<dbReference type="AlphaFoldDB" id="B4VIM6"/>
<proteinExistence type="predicted"/>
<feature type="compositionally biased region" description="Polar residues" evidence="1">
    <location>
        <begin position="10"/>
        <end position="25"/>
    </location>
</feature>
<evidence type="ECO:0000313" key="2">
    <source>
        <dbReference type="EMBL" id="EDX78128.1"/>
    </source>
</evidence>
<dbReference type="HOGENOM" id="CLU_3198434_0_0_3"/>
<dbReference type="EMBL" id="DS989842">
    <property type="protein sequence ID" value="EDX78128.1"/>
    <property type="molecule type" value="Genomic_DNA"/>
</dbReference>